<sequence>MPENVERRVTEALRVRITESAALTTTPQEAREWILQQAPQDASLLTGTMLAQMVEWHDFAGMSRFALQYGEESGSDEVLAAFLKSAPASSREEVLKLAEKIEDPGVRGEVTARFAR</sequence>
<accession>A0ABT3GRV8</accession>
<dbReference type="RefSeq" id="WP_264490372.1">
    <property type="nucleotide sequence ID" value="NZ_JAPDDT010000023.1"/>
</dbReference>
<dbReference type="Proteomes" id="UP001320876">
    <property type="component" value="Unassembled WGS sequence"/>
</dbReference>
<dbReference type="EMBL" id="JAPDDT010000023">
    <property type="protein sequence ID" value="MCW1926264.1"/>
    <property type="molecule type" value="Genomic_DNA"/>
</dbReference>
<gene>
    <name evidence="1" type="ORF">OKA05_27165</name>
</gene>
<evidence type="ECO:0000313" key="1">
    <source>
        <dbReference type="EMBL" id="MCW1926264.1"/>
    </source>
</evidence>
<name>A0ABT3GRV8_9BACT</name>
<comment type="caution">
    <text evidence="1">The sequence shown here is derived from an EMBL/GenBank/DDBJ whole genome shotgun (WGS) entry which is preliminary data.</text>
</comment>
<keyword evidence="2" id="KW-1185">Reference proteome</keyword>
<reference evidence="1 2" key="1">
    <citation type="submission" date="2022-10" db="EMBL/GenBank/DDBJ databases">
        <title>Luteolibacter arcticus strain CCTCC AB 2014275, whole genome shotgun sequencing project.</title>
        <authorList>
            <person name="Zhao G."/>
            <person name="Shen L."/>
        </authorList>
    </citation>
    <scope>NUCLEOTIDE SEQUENCE [LARGE SCALE GENOMIC DNA]</scope>
    <source>
        <strain evidence="1 2">CCTCC AB 2014275</strain>
    </source>
</reference>
<evidence type="ECO:0000313" key="2">
    <source>
        <dbReference type="Proteomes" id="UP001320876"/>
    </source>
</evidence>
<proteinExistence type="predicted"/>
<protein>
    <submittedName>
        <fullName evidence="1">Uncharacterized protein</fullName>
    </submittedName>
</protein>
<organism evidence="1 2">
    <name type="scientific">Luteolibacter arcticus</name>
    <dbReference type="NCBI Taxonomy" id="1581411"/>
    <lineage>
        <taxon>Bacteria</taxon>
        <taxon>Pseudomonadati</taxon>
        <taxon>Verrucomicrobiota</taxon>
        <taxon>Verrucomicrobiia</taxon>
        <taxon>Verrucomicrobiales</taxon>
        <taxon>Verrucomicrobiaceae</taxon>
        <taxon>Luteolibacter</taxon>
    </lineage>
</organism>